<dbReference type="PROSITE" id="PS50297">
    <property type="entry name" value="ANK_REP_REGION"/>
    <property type="match status" value="1"/>
</dbReference>
<organism evidence="4 5">
    <name type="scientific">Coniochaeta hoffmannii</name>
    <dbReference type="NCBI Taxonomy" id="91930"/>
    <lineage>
        <taxon>Eukaryota</taxon>
        <taxon>Fungi</taxon>
        <taxon>Dikarya</taxon>
        <taxon>Ascomycota</taxon>
        <taxon>Pezizomycotina</taxon>
        <taxon>Sordariomycetes</taxon>
        <taxon>Sordariomycetidae</taxon>
        <taxon>Coniochaetales</taxon>
        <taxon>Coniochaetaceae</taxon>
        <taxon>Coniochaeta</taxon>
    </lineage>
</organism>
<evidence type="ECO:0000256" key="1">
    <source>
        <dbReference type="ARBA" id="ARBA00022737"/>
    </source>
</evidence>
<proteinExistence type="predicted"/>
<dbReference type="SUPFAM" id="SSF48403">
    <property type="entry name" value="Ankyrin repeat"/>
    <property type="match status" value="1"/>
</dbReference>
<dbReference type="PANTHER" id="PTHR24201">
    <property type="entry name" value="ANK_REP_REGION DOMAIN-CONTAINING PROTEIN"/>
    <property type="match status" value="1"/>
</dbReference>
<sequence>MADHTIVGRSLSPDEKATLLARASQGRTQELRQLLEEYARTHCRPISQLILDAKDSSGLGIVHKAAETDRRQVIRMICDDLGFSRPTRLAILDMQENGLRTAASIAAERGHDQFLRDLIQGGANVLLADWMGGIPLHRAAMHERTSCMRWLIETAPHRSLNMQTVSGQTPLHMSLALGDILRAGFLIRAGTNVNLQTAAGDAALHMSVRLWSEDNPEENFNGMMRAHFRRLFEAGADLSLRNGAGRTPLQMARDMGHHKAAAFIIALVREGER</sequence>
<dbReference type="SMART" id="SM00248">
    <property type="entry name" value="ANK"/>
    <property type="match status" value="3"/>
</dbReference>
<dbReference type="Gene3D" id="1.25.40.20">
    <property type="entry name" value="Ankyrin repeat-containing domain"/>
    <property type="match status" value="1"/>
</dbReference>
<evidence type="ECO:0000256" key="2">
    <source>
        <dbReference type="ARBA" id="ARBA00023043"/>
    </source>
</evidence>
<evidence type="ECO:0008006" key="6">
    <source>
        <dbReference type="Google" id="ProtNLM"/>
    </source>
</evidence>
<dbReference type="AlphaFoldDB" id="A0AA38S468"/>
<evidence type="ECO:0000256" key="3">
    <source>
        <dbReference type="PROSITE-ProRule" id="PRU00023"/>
    </source>
</evidence>
<dbReference type="InterPro" id="IPR036770">
    <property type="entry name" value="Ankyrin_rpt-contain_sf"/>
</dbReference>
<dbReference type="InterPro" id="IPR002110">
    <property type="entry name" value="Ankyrin_rpt"/>
</dbReference>
<evidence type="ECO:0000313" key="5">
    <source>
        <dbReference type="Proteomes" id="UP001174691"/>
    </source>
</evidence>
<keyword evidence="2 3" id="KW-0040">ANK repeat</keyword>
<evidence type="ECO:0000313" key="4">
    <source>
        <dbReference type="EMBL" id="KAJ9160533.1"/>
    </source>
</evidence>
<feature type="repeat" description="ANK" evidence="3">
    <location>
        <begin position="166"/>
        <end position="198"/>
    </location>
</feature>
<dbReference type="PROSITE" id="PS50088">
    <property type="entry name" value="ANK_REPEAT"/>
    <property type="match status" value="1"/>
</dbReference>
<keyword evidence="1" id="KW-0677">Repeat</keyword>
<dbReference type="InterPro" id="IPR050776">
    <property type="entry name" value="Ank_Repeat/CDKN_Inhibitor"/>
</dbReference>
<dbReference type="Pfam" id="PF13637">
    <property type="entry name" value="Ank_4"/>
    <property type="match status" value="1"/>
</dbReference>
<name>A0AA38S468_9PEZI</name>
<dbReference type="PANTHER" id="PTHR24201:SF15">
    <property type="entry name" value="ANKYRIN REPEAT DOMAIN-CONTAINING PROTEIN 66"/>
    <property type="match status" value="1"/>
</dbReference>
<accession>A0AA38S468</accession>
<dbReference type="Proteomes" id="UP001174691">
    <property type="component" value="Unassembled WGS sequence"/>
</dbReference>
<gene>
    <name evidence="4" type="ORF">NKR19_g3200</name>
</gene>
<reference evidence="4" key="1">
    <citation type="submission" date="2022-07" db="EMBL/GenBank/DDBJ databases">
        <title>Fungi with potential for degradation of polypropylene.</title>
        <authorList>
            <person name="Gostincar C."/>
        </authorList>
    </citation>
    <scope>NUCLEOTIDE SEQUENCE</scope>
    <source>
        <strain evidence="4">EXF-13287</strain>
    </source>
</reference>
<protein>
    <recommendedName>
        <fullName evidence="6">Ankyrin</fullName>
    </recommendedName>
</protein>
<keyword evidence="5" id="KW-1185">Reference proteome</keyword>
<dbReference type="EMBL" id="JANBVN010000034">
    <property type="protein sequence ID" value="KAJ9160533.1"/>
    <property type="molecule type" value="Genomic_DNA"/>
</dbReference>
<comment type="caution">
    <text evidence="4">The sequence shown here is derived from an EMBL/GenBank/DDBJ whole genome shotgun (WGS) entry which is preliminary data.</text>
</comment>